<feature type="transmembrane region" description="Helical" evidence="1">
    <location>
        <begin position="38"/>
        <end position="59"/>
    </location>
</feature>
<dbReference type="EMBL" id="MGAE01000029">
    <property type="protein sequence ID" value="OGK39022.1"/>
    <property type="molecule type" value="Genomic_DNA"/>
</dbReference>
<evidence type="ECO:0000256" key="1">
    <source>
        <dbReference type="SAM" id="Phobius"/>
    </source>
</evidence>
<feature type="transmembrane region" description="Helical" evidence="1">
    <location>
        <begin position="12"/>
        <end position="32"/>
    </location>
</feature>
<dbReference type="Proteomes" id="UP000179024">
    <property type="component" value="Unassembled WGS sequence"/>
</dbReference>
<organism evidence="2 3">
    <name type="scientific">Candidatus Roizmanbacteria bacterium RIFCSPHIGHO2_12_FULL_44_10</name>
    <dbReference type="NCBI Taxonomy" id="1802054"/>
    <lineage>
        <taxon>Bacteria</taxon>
        <taxon>Candidatus Roizmaniibacteriota</taxon>
    </lineage>
</organism>
<keyword evidence="1" id="KW-1133">Transmembrane helix</keyword>
<comment type="caution">
    <text evidence="2">The sequence shown here is derived from an EMBL/GenBank/DDBJ whole genome shotgun (WGS) entry which is preliminary data.</text>
</comment>
<keyword evidence="1" id="KW-0812">Transmembrane</keyword>
<protein>
    <submittedName>
        <fullName evidence="2">Uncharacterized protein</fullName>
    </submittedName>
</protein>
<proteinExistence type="predicted"/>
<name>A0A1F7I6W4_9BACT</name>
<evidence type="ECO:0000313" key="2">
    <source>
        <dbReference type="EMBL" id="OGK39022.1"/>
    </source>
</evidence>
<evidence type="ECO:0000313" key="3">
    <source>
        <dbReference type="Proteomes" id="UP000179024"/>
    </source>
</evidence>
<gene>
    <name evidence="2" type="ORF">A3F34_01405</name>
</gene>
<sequence>MILQAINLSLSDFFVNIAAAWFASIFITGYFVERDANFYQELTFNIIYIILSLQISVILKLL</sequence>
<keyword evidence="1" id="KW-0472">Membrane</keyword>
<accession>A0A1F7I6W4</accession>
<reference evidence="2 3" key="1">
    <citation type="journal article" date="2016" name="Nat. Commun.">
        <title>Thousands of microbial genomes shed light on interconnected biogeochemical processes in an aquifer system.</title>
        <authorList>
            <person name="Anantharaman K."/>
            <person name="Brown C.T."/>
            <person name="Hug L.A."/>
            <person name="Sharon I."/>
            <person name="Castelle C.J."/>
            <person name="Probst A.J."/>
            <person name="Thomas B.C."/>
            <person name="Singh A."/>
            <person name="Wilkins M.J."/>
            <person name="Karaoz U."/>
            <person name="Brodie E.L."/>
            <person name="Williams K.H."/>
            <person name="Hubbard S.S."/>
            <person name="Banfield J.F."/>
        </authorList>
    </citation>
    <scope>NUCLEOTIDE SEQUENCE [LARGE SCALE GENOMIC DNA]</scope>
</reference>
<dbReference type="AlphaFoldDB" id="A0A1F7I6W4"/>